<name>A0A2S7VL67_PHOAN</name>
<reference evidence="2 3" key="1">
    <citation type="submission" date="2016-12" db="EMBL/GenBank/DDBJ databases">
        <title>Diversity of luminous bacteria.</title>
        <authorList>
            <person name="Yoshizawa S."/>
            <person name="Kogure K."/>
        </authorList>
    </citation>
    <scope>NUCLEOTIDE SEQUENCE [LARGE SCALE GENOMIC DNA]</scope>
    <source>
        <strain evidence="2 3">LC1-200</strain>
    </source>
</reference>
<keyword evidence="1" id="KW-0732">Signal</keyword>
<dbReference type="Proteomes" id="UP000238730">
    <property type="component" value="Unassembled WGS sequence"/>
</dbReference>
<keyword evidence="2" id="KW-0378">Hydrolase</keyword>
<accession>A0A2S7VL67</accession>
<sequence>MTSYRKLLLASSLMVLAGCNSGSGSDSKATITKQVTKPTADYNFNNEEITELYINRDKVLNSVNFYYNGQVYDRVLFGEELDDNIIVIRLMDKYAETIDLMINRNEEAECIIYSDNQYSDKFDCGKEVQSVGEETTVIQSKSVNDYTPILLEYKNEDFEYLSHIGSTVLTAINEYDQVDIETSAAFKNFLRDNFGQDVSERDQNSSTLGISTFIQLGNIVQTYTGREMLLKFDNIINGSSDDDVNMYTGLMIRNHEIATMVTKNGSVFSGGTDLFSAGVERTLERKAPTNAIELNKQVGVHSWSDGEKTAKEIPYSDVSHRKQATYFKTMLGDKGVDFYMYTLDSAPASGEHWVTKKESDKYNLIHNIVD</sequence>
<feature type="chain" id="PRO_5015686244" evidence="1">
    <location>
        <begin position="18"/>
        <end position="370"/>
    </location>
</feature>
<feature type="signal peptide" evidence="1">
    <location>
        <begin position="1"/>
        <end position="17"/>
    </location>
</feature>
<dbReference type="GO" id="GO:0016787">
    <property type="term" value="F:hydrolase activity"/>
    <property type="evidence" value="ECO:0007669"/>
    <property type="project" value="UniProtKB-KW"/>
</dbReference>
<dbReference type="EMBL" id="MSCJ01000003">
    <property type="protein sequence ID" value="PQJ62410.1"/>
    <property type="molecule type" value="Genomic_DNA"/>
</dbReference>
<gene>
    <name evidence="2" type="ORF">BTO08_19445</name>
</gene>
<evidence type="ECO:0000313" key="2">
    <source>
        <dbReference type="EMBL" id="PQJ62410.1"/>
    </source>
</evidence>
<protein>
    <submittedName>
        <fullName evidence="2">Alpha/beta hydrolase</fullName>
    </submittedName>
</protein>
<organism evidence="2 3">
    <name type="scientific">Photobacterium angustum</name>
    <dbReference type="NCBI Taxonomy" id="661"/>
    <lineage>
        <taxon>Bacteria</taxon>
        <taxon>Pseudomonadati</taxon>
        <taxon>Pseudomonadota</taxon>
        <taxon>Gammaproteobacteria</taxon>
        <taxon>Vibrionales</taxon>
        <taxon>Vibrionaceae</taxon>
        <taxon>Photobacterium</taxon>
    </lineage>
</organism>
<dbReference type="RefSeq" id="WP_105062219.1">
    <property type="nucleotide sequence ID" value="NZ_MSCJ01000003.1"/>
</dbReference>
<evidence type="ECO:0000256" key="1">
    <source>
        <dbReference type="SAM" id="SignalP"/>
    </source>
</evidence>
<dbReference type="PROSITE" id="PS51257">
    <property type="entry name" value="PROKAR_LIPOPROTEIN"/>
    <property type="match status" value="1"/>
</dbReference>
<dbReference type="AlphaFoldDB" id="A0A2S7VL67"/>
<proteinExistence type="predicted"/>
<comment type="caution">
    <text evidence="2">The sequence shown here is derived from an EMBL/GenBank/DDBJ whole genome shotgun (WGS) entry which is preliminary data.</text>
</comment>
<evidence type="ECO:0000313" key="3">
    <source>
        <dbReference type="Proteomes" id="UP000238730"/>
    </source>
</evidence>
<dbReference type="OrthoDB" id="6198264at2"/>